<evidence type="ECO:0000256" key="1">
    <source>
        <dbReference type="ARBA" id="ARBA00004137"/>
    </source>
</evidence>
<gene>
    <name evidence="13" type="ORF">CBR_g10999</name>
</gene>
<organism evidence="13 14">
    <name type="scientific">Chara braunii</name>
    <name type="common">Braun's stonewort</name>
    <dbReference type="NCBI Taxonomy" id="69332"/>
    <lineage>
        <taxon>Eukaryota</taxon>
        <taxon>Viridiplantae</taxon>
        <taxon>Streptophyta</taxon>
        <taxon>Charophyceae</taxon>
        <taxon>Charales</taxon>
        <taxon>Characeae</taxon>
        <taxon>Chara</taxon>
    </lineage>
</organism>
<dbReference type="FunFam" id="1.10.287.20:FF:000001">
    <property type="entry name" value="Cytochrome b-c1 complex subunit 6"/>
    <property type="match status" value="1"/>
</dbReference>
<sequence length="71" mass="8040">MADGGEEPVDPKAEIEESCKPKCVKQLLQYQACVERVEKDETGEKHATGQYFDYWACVDKCTAPKLFGKLR</sequence>
<dbReference type="Proteomes" id="UP000265515">
    <property type="component" value="Unassembled WGS sequence"/>
</dbReference>
<feature type="disulfide bond" evidence="11">
    <location>
        <begin position="19"/>
        <end position="61"/>
    </location>
</feature>
<comment type="function">
    <text evidence="10">Component of the ubiquinol-cytochrome c oxidoreductase, a multisubunit transmembrane complex that is part of the mitochondrial electron transport chain which drives oxidative phosphorylation.</text>
</comment>
<keyword evidence="3 10" id="KW-0813">Transport</keyword>
<comment type="caution">
    <text evidence="13">The sequence shown here is derived from an EMBL/GenBank/DDBJ whole genome shotgun (WGS) entry which is preliminary data.</text>
</comment>
<dbReference type="OrthoDB" id="405848at2759"/>
<dbReference type="GO" id="GO:0006122">
    <property type="term" value="P:mitochondrial electron transport, ubiquinol to cytochrome c"/>
    <property type="evidence" value="ECO:0007669"/>
    <property type="project" value="InterPro"/>
</dbReference>
<dbReference type="Gene3D" id="1.10.287.20">
    <property type="entry name" value="Ubiquinol-cytochrome C reductase hinge domain"/>
    <property type="match status" value="1"/>
</dbReference>
<evidence type="ECO:0000256" key="10">
    <source>
        <dbReference type="PIRNR" id="PIRNR000019"/>
    </source>
</evidence>
<dbReference type="OMA" id="AKPEMKG"/>
<reference evidence="13 14" key="1">
    <citation type="journal article" date="2018" name="Cell">
        <title>The Chara Genome: Secondary Complexity and Implications for Plant Terrestrialization.</title>
        <authorList>
            <person name="Nishiyama T."/>
            <person name="Sakayama H."/>
            <person name="Vries J.D."/>
            <person name="Buschmann H."/>
            <person name="Saint-Marcoux D."/>
            <person name="Ullrich K.K."/>
            <person name="Haas F.B."/>
            <person name="Vanderstraeten L."/>
            <person name="Becker D."/>
            <person name="Lang D."/>
            <person name="Vosolsobe S."/>
            <person name="Rombauts S."/>
            <person name="Wilhelmsson P.K.I."/>
            <person name="Janitza P."/>
            <person name="Kern R."/>
            <person name="Heyl A."/>
            <person name="Rumpler F."/>
            <person name="Villalobos L.I.A.C."/>
            <person name="Clay J.M."/>
            <person name="Skokan R."/>
            <person name="Toyoda A."/>
            <person name="Suzuki Y."/>
            <person name="Kagoshima H."/>
            <person name="Schijlen E."/>
            <person name="Tajeshwar N."/>
            <person name="Catarino B."/>
            <person name="Hetherington A.J."/>
            <person name="Saltykova A."/>
            <person name="Bonnot C."/>
            <person name="Breuninger H."/>
            <person name="Symeonidi A."/>
            <person name="Radhakrishnan G.V."/>
            <person name="Van Nieuwerburgh F."/>
            <person name="Deforce D."/>
            <person name="Chang C."/>
            <person name="Karol K.G."/>
            <person name="Hedrich R."/>
            <person name="Ulvskov P."/>
            <person name="Glockner G."/>
            <person name="Delwiche C.F."/>
            <person name="Petrasek J."/>
            <person name="Van de Peer Y."/>
            <person name="Friml J."/>
            <person name="Beilby M."/>
            <person name="Dolan L."/>
            <person name="Kohara Y."/>
            <person name="Sugano S."/>
            <person name="Fujiyama A."/>
            <person name="Delaux P.-M."/>
            <person name="Quint M."/>
            <person name="TheiBen G."/>
            <person name="Hagemann M."/>
            <person name="Harholt J."/>
            <person name="Dunand C."/>
            <person name="Zachgo S."/>
            <person name="Langdale J."/>
            <person name="Maumus F."/>
            <person name="Straeten D.V.D."/>
            <person name="Gould S.B."/>
            <person name="Rensing S.A."/>
        </authorList>
    </citation>
    <scope>NUCLEOTIDE SEQUENCE [LARGE SCALE GENOMIC DNA]</scope>
    <source>
        <strain evidence="13 14">S276</strain>
    </source>
</reference>
<evidence type="ECO:0000256" key="2">
    <source>
        <dbReference type="ARBA" id="ARBA00006498"/>
    </source>
</evidence>
<evidence type="ECO:0000256" key="4">
    <source>
        <dbReference type="ARBA" id="ARBA00022660"/>
    </source>
</evidence>
<evidence type="ECO:0000256" key="11">
    <source>
        <dbReference type="PIRSR" id="PIRSR000019-1"/>
    </source>
</evidence>
<keyword evidence="14" id="KW-1185">Reference proteome</keyword>
<keyword evidence="9 11" id="KW-1015">Disulfide bond</keyword>
<keyword evidence="6 10" id="KW-0249">Electron transport</keyword>
<dbReference type="Pfam" id="PF02320">
    <property type="entry name" value="UCR_hinge"/>
    <property type="match status" value="1"/>
</dbReference>
<accession>A0A388KPS8</accession>
<dbReference type="InterPro" id="IPR036811">
    <property type="entry name" value="Ubol_cytC_Rdtase_hinge_dom_sf"/>
</dbReference>
<dbReference type="AlphaFoldDB" id="A0A388KPS8"/>
<dbReference type="InterPro" id="IPR003422">
    <property type="entry name" value="Cyt_b-c1_6"/>
</dbReference>
<protein>
    <recommendedName>
        <fullName evidence="10">Cytochrome b-c1 complex subunit 6</fullName>
    </recommendedName>
</protein>
<dbReference type="SUPFAM" id="SSF81531">
    <property type="entry name" value="Non-heme 11 kDa protein of cytochrome bc1 complex (Ubiquinol-cytochrome c reductase)"/>
    <property type="match status" value="1"/>
</dbReference>
<dbReference type="STRING" id="69332.A0A388KPS8"/>
<keyword evidence="8 10" id="KW-0472">Membrane</keyword>
<evidence type="ECO:0000256" key="9">
    <source>
        <dbReference type="ARBA" id="ARBA00023157"/>
    </source>
</evidence>
<evidence type="ECO:0000256" key="5">
    <source>
        <dbReference type="ARBA" id="ARBA00022792"/>
    </source>
</evidence>
<dbReference type="Gramene" id="GBG72064">
    <property type="protein sequence ID" value="GBG72064"/>
    <property type="gene ID" value="CBR_g10999"/>
</dbReference>
<evidence type="ECO:0000256" key="3">
    <source>
        <dbReference type="ARBA" id="ARBA00022448"/>
    </source>
</evidence>
<dbReference type="PANTHER" id="PTHR15336">
    <property type="entry name" value="UBIQUINOL-CYTOCHROME C REDUCTASE COMPLEX 7.8 KDA PROTEIN"/>
    <property type="match status" value="1"/>
</dbReference>
<dbReference type="EMBL" id="BFEA01000158">
    <property type="protein sequence ID" value="GBG72064.1"/>
    <property type="molecule type" value="Genomic_DNA"/>
</dbReference>
<dbReference type="PIRSF" id="PIRSF000019">
    <property type="entry name" value="Bc1_11K"/>
    <property type="match status" value="1"/>
</dbReference>
<comment type="similarity">
    <text evidence="2 10">Belongs to the UQCRH/QCR6 family.</text>
</comment>
<feature type="domain" description="Ubiquinol-cytochrome C reductase hinge" evidence="12">
    <location>
        <begin position="10"/>
        <end position="71"/>
    </location>
</feature>
<proteinExistence type="inferred from homology"/>
<dbReference type="GO" id="GO:0005743">
    <property type="term" value="C:mitochondrial inner membrane"/>
    <property type="evidence" value="ECO:0007669"/>
    <property type="project" value="UniProtKB-SubCell"/>
</dbReference>
<name>A0A388KPS8_CHABU</name>
<keyword evidence="4 10" id="KW-0679">Respiratory chain</keyword>
<keyword evidence="7 10" id="KW-0496">Mitochondrion</keyword>
<dbReference type="PANTHER" id="PTHR15336:SF0">
    <property type="entry name" value="CYTOCHROME B-C1 COMPLEX SUBUNIT 6, MITOCHONDRIAL"/>
    <property type="match status" value="1"/>
</dbReference>
<evidence type="ECO:0000313" key="14">
    <source>
        <dbReference type="Proteomes" id="UP000265515"/>
    </source>
</evidence>
<comment type="subcellular location">
    <subcellularLocation>
        <location evidence="1">Mitochondrion inner membrane</location>
        <topology evidence="1">Peripheral membrane protein</topology>
        <orientation evidence="1">Intermembrane side</orientation>
    </subcellularLocation>
</comment>
<evidence type="ECO:0000259" key="12">
    <source>
        <dbReference type="Pfam" id="PF02320"/>
    </source>
</evidence>
<evidence type="ECO:0000313" key="13">
    <source>
        <dbReference type="EMBL" id="GBG72064.1"/>
    </source>
</evidence>
<keyword evidence="5 10" id="KW-0999">Mitochondrion inner membrane</keyword>
<dbReference type="InterPro" id="IPR023184">
    <property type="entry name" value="Ubol_cytC_Rdtase_hinge_dom"/>
</dbReference>
<evidence type="ECO:0000256" key="7">
    <source>
        <dbReference type="ARBA" id="ARBA00023128"/>
    </source>
</evidence>
<evidence type="ECO:0000256" key="6">
    <source>
        <dbReference type="ARBA" id="ARBA00022982"/>
    </source>
</evidence>
<evidence type="ECO:0000256" key="8">
    <source>
        <dbReference type="ARBA" id="ARBA00023136"/>
    </source>
</evidence>